<evidence type="ECO:0000313" key="2">
    <source>
        <dbReference type="Proteomes" id="UP000054144"/>
    </source>
</evidence>
<dbReference type="AlphaFoldDB" id="A0A0D7AGJ2"/>
<feature type="non-terminal residue" evidence="1">
    <location>
        <position position="1"/>
    </location>
</feature>
<dbReference type="EMBL" id="KN881748">
    <property type="protein sequence ID" value="KIY49011.1"/>
    <property type="molecule type" value="Genomic_DNA"/>
</dbReference>
<evidence type="ECO:0000313" key="1">
    <source>
        <dbReference type="EMBL" id="KIY49011.1"/>
    </source>
</evidence>
<dbReference type="Proteomes" id="UP000054144">
    <property type="component" value="Unassembled WGS sequence"/>
</dbReference>
<dbReference type="OrthoDB" id="3049701at2759"/>
<dbReference type="InterPro" id="IPR053737">
    <property type="entry name" value="Type_II_TA_Toxin"/>
</dbReference>
<proteinExistence type="predicted"/>
<organism evidence="1 2">
    <name type="scientific">Fistulina hepatica ATCC 64428</name>
    <dbReference type="NCBI Taxonomy" id="1128425"/>
    <lineage>
        <taxon>Eukaryota</taxon>
        <taxon>Fungi</taxon>
        <taxon>Dikarya</taxon>
        <taxon>Basidiomycota</taxon>
        <taxon>Agaricomycotina</taxon>
        <taxon>Agaricomycetes</taxon>
        <taxon>Agaricomycetidae</taxon>
        <taxon>Agaricales</taxon>
        <taxon>Fistulinaceae</taxon>
        <taxon>Fistulina</taxon>
    </lineage>
</organism>
<reference evidence="1 2" key="1">
    <citation type="journal article" date="2015" name="Fungal Genet. Biol.">
        <title>Evolution of novel wood decay mechanisms in Agaricales revealed by the genome sequences of Fistulina hepatica and Cylindrobasidium torrendii.</title>
        <authorList>
            <person name="Floudas D."/>
            <person name="Held B.W."/>
            <person name="Riley R."/>
            <person name="Nagy L.G."/>
            <person name="Koehler G."/>
            <person name="Ransdell A.S."/>
            <person name="Younus H."/>
            <person name="Chow J."/>
            <person name="Chiniquy J."/>
            <person name="Lipzen A."/>
            <person name="Tritt A."/>
            <person name="Sun H."/>
            <person name="Haridas S."/>
            <person name="LaButti K."/>
            <person name="Ohm R.A."/>
            <person name="Kues U."/>
            <person name="Blanchette R.A."/>
            <person name="Grigoriev I.V."/>
            <person name="Minto R.E."/>
            <person name="Hibbett D.S."/>
        </authorList>
    </citation>
    <scope>NUCLEOTIDE SEQUENCE [LARGE SCALE GENOMIC DNA]</scope>
    <source>
        <strain evidence="1 2">ATCC 64428</strain>
    </source>
</reference>
<name>A0A0D7AGJ2_9AGAR</name>
<evidence type="ECO:0008006" key="3">
    <source>
        <dbReference type="Google" id="ProtNLM"/>
    </source>
</evidence>
<sequence length="117" mass="12279">PAYACRVNAQLVHPSESHLVKPNELESALARPLHVSMQEPHRPAAFLAASLLHAIITAKPFSAGNENTGPEYLRAMGIPGLADEGKVGAVYSGVATRASQHLKSIGGSQIADRGCTE</sequence>
<keyword evidence="2" id="KW-1185">Reference proteome</keyword>
<dbReference type="Gene3D" id="1.20.120.1870">
    <property type="entry name" value="Fic/DOC protein, Fido domain"/>
    <property type="match status" value="1"/>
</dbReference>
<accession>A0A0D7AGJ2</accession>
<gene>
    <name evidence="1" type="ORF">FISHEDRAFT_42250</name>
</gene>
<protein>
    <recommendedName>
        <fullName evidence="3">Fido domain-containing protein</fullName>
    </recommendedName>
</protein>